<evidence type="ECO:0000259" key="2">
    <source>
        <dbReference type="PROSITE" id="PS51029"/>
    </source>
</evidence>
<sequence>MEWNNELIMEFLDLYELEPVIWNPQNENHKDRNHVYDAWKRIQSSLSIDFSLKVLKKKKENLMATYRKLAMKVRNSTRTGAGVYQVYKPEWFAYERMASFLHSIYTPRRTKTTEKLENEPDSIECDQLDNDVETPDVVDQVESPGINSISQVEESYETAVNEGGPPASKKRKAALVENRMNEAYLLLKQVASKPKVAKDESQLFCDLLCLKLRALDEGTRERAMHEMNNLMFRFKHQASNIPSTPIPYQQPGYFPAFSPQWHGMNNHQLPNYGFHENSFSHLSPAHTLTSSAPQHNVNNDQREGHDHIFVD</sequence>
<gene>
    <name evidence="3" type="ORF">AVEN_234728_1</name>
</gene>
<dbReference type="AlphaFoldDB" id="A0A4Y2TRC4"/>
<organism evidence="3 4">
    <name type="scientific">Araneus ventricosus</name>
    <name type="common">Orbweaver spider</name>
    <name type="synonym">Epeira ventricosa</name>
    <dbReference type="NCBI Taxonomy" id="182803"/>
    <lineage>
        <taxon>Eukaryota</taxon>
        <taxon>Metazoa</taxon>
        <taxon>Ecdysozoa</taxon>
        <taxon>Arthropoda</taxon>
        <taxon>Chelicerata</taxon>
        <taxon>Arachnida</taxon>
        <taxon>Araneae</taxon>
        <taxon>Araneomorphae</taxon>
        <taxon>Entelegynae</taxon>
        <taxon>Araneoidea</taxon>
        <taxon>Araneidae</taxon>
        <taxon>Araneus</taxon>
    </lineage>
</organism>
<dbReference type="PANTHER" id="PTHR21505:SF12">
    <property type="entry name" value="MADF DOMAIN-CONTAINING PROTEIN-RELATED"/>
    <property type="match status" value="1"/>
</dbReference>
<evidence type="ECO:0000313" key="3">
    <source>
        <dbReference type="EMBL" id="GBO01980.1"/>
    </source>
</evidence>
<dbReference type="SMART" id="SM00595">
    <property type="entry name" value="MADF"/>
    <property type="match status" value="1"/>
</dbReference>
<evidence type="ECO:0000313" key="4">
    <source>
        <dbReference type="Proteomes" id="UP000499080"/>
    </source>
</evidence>
<accession>A0A4Y2TRC4</accession>
<dbReference type="PROSITE" id="PS51029">
    <property type="entry name" value="MADF"/>
    <property type="match status" value="1"/>
</dbReference>
<dbReference type="Proteomes" id="UP000499080">
    <property type="component" value="Unassembled WGS sequence"/>
</dbReference>
<evidence type="ECO:0000256" key="1">
    <source>
        <dbReference type="SAM" id="MobiDB-lite"/>
    </source>
</evidence>
<dbReference type="EMBL" id="BGPR01029875">
    <property type="protein sequence ID" value="GBO01980.1"/>
    <property type="molecule type" value="Genomic_DNA"/>
</dbReference>
<feature type="domain" description="MADF" evidence="2">
    <location>
        <begin position="10"/>
        <end position="98"/>
    </location>
</feature>
<protein>
    <recommendedName>
        <fullName evidence="2">MADF domain-containing protein</fullName>
    </recommendedName>
</protein>
<dbReference type="Pfam" id="PF10545">
    <property type="entry name" value="MADF_DNA_bdg"/>
    <property type="match status" value="1"/>
</dbReference>
<feature type="region of interest" description="Disordered" evidence="1">
    <location>
        <begin position="283"/>
        <end position="311"/>
    </location>
</feature>
<comment type="caution">
    <text evidence="3">The sequence shown here is derived from an EMBL/GenBank/DDBJ whole genome shotgun (WGS) entry which is preliminary data.</text>
</comment>
<dbReference type="PANTHER" id="PTHR21505">
    <property type="entry name" value="MADF DOMAIN-CONTAINING PROTEIN-RELATED"/>
    <property type="match status" value="1"/>
</dbReference>
<proteinExistence type="predicted"/>
<feature type="compositionally biased region" description="Basic and acidic residues" evidence="1">
    <location>
        <begin position="300"/>
        <end position="311"/>
    </location>
</feature>
<name>A0A4Y2TRC4_ARAVE</name>
<dbReference type="OrthoDB" id="6784437at2759"/>
<keyword evidence="4" id="KW-1185">Reference proteome</keyword>
<dbReference type="InterPro" id="IPR006578">
    <property type="entry name" value="MADF-dom"/>
</dbReference>
<feature type="compositionally biased region" description="Polar residues" evidence="1">
    <location>
        <begin position="283"/>
        <end position="299"/>
    </location>
</feature>
<reference evidence="3 4" key="1">
    <citation type="journal article" date="2019" name="Sci. Rep.">
        <title>Orb-weaving spider Araneus ventricosus genome elucidates the spidroin gene catalogue.</title>
        <authorList>
            <person name="Kono N."/>
            <person name="Nakamura H."/>
            <person name="Ohtoshi R."/>
            <person name="Moran D.A.P."/>
            <person name="Shinohara A."/>
            <person name="Yoshida Y."/>
            <person name="Fujiwara M."/>
            <person name="Mori M."/>
            <person name="Tomita M."/>
            <person name="Arakawa K."/>
        </authorList>
    </citation>
    <scope>NUCLEOTIDE SEQUENCE [LARGE SCALE GENOMIC DNA]</scope>
</reference>